<evidence type="ECO:0000256" key="1">
    <source>
        <dbReference type="SAM" id="MobiDB-lite"/>
    </source>
</evidence>
<dbReference type="Proteomes" id="UP000692954">
    <property type="component" value="Unassembled WGS sequence"/>
</dbReference>
<sequence>MKRCDLCQMGARRKMREYLQEKYFEAFNFYFAKPINEIIAQIPHAPHVIYFKDYVILDERMEYLKRFYNQEEVKPRLDILTEFYIQNYKHMHPNLSATDAFKIMNKRNNRYDKLFYQKDREQTQQQVISRQVLNSKLTDNISFETQEHDIYEEGTQEFNKQGFDLKGLQIIRNLKQLNQSEQSDITLKDCIVQVNQLYTKHKKQSINSKSIKLKYTESNKKGNNSKSESKISSNTKQIKDEPLELGNAVQQFNDFDTKPKLTRMQSDSQTIQRMLKEYQKMKQLRSAVSSDLLPISTSVQGFQGQQKSIRQDHNNNNGSMHSSTSTKQDVLKKVYQPLPKKITIHQIDKIAKGGCLTDRTFKRPPPISEDLMLKIHDQIKGLNTVETKQKVEFKYMIPSQYNSQQNQKLLSTKAKSSNSKKIISELGTKSQHINKQTIQKADEIVKKYIQFAQQTMKKKFDFKLNLQGLNEEPQEEEISSKRNNFYTERHSQVQDREQFISHRKILQK</sequence>
<dbReference type="EMBL" id="CAJJDN010000177">
    <property type="protein sequence ID" value="CAD8127481.1"/>
    <property type="molecule type" value="Genomic_DNA"/>
</dbReference>
<feature type="region of interest" description="Disordered" evidence="1">
    <location>
        <begin position="217"/>
        <end position="242"/>
    </location>
</feature>
<name>A0A8S1RGI4_9CILI</name>
<gene>
    <name evidence="2" type="ORF">PSON_ATCC_30995.1.T1770023</name>
</gene>
<protein>
    <submittedName>
        <fullName evidence="2">Uncharacterized protein</fullName>
    </submittedName>
</protein>
<feature type="region of interest" description="Disordered" evidence="1">
    <location>
        <begin position="306"/>
        <end position="327"/>
    </location>
</feature>
<organism evidence="2 3">
    <name type="scientific">Paramecium sonneborni</name>
    <dbReference type="NCBI Taxonomy" id="65129"/>
    <lineage>
        <taxon>Eukaryota</taxon>
        <taxon>Sar</taxon>
        <taxon>Alveolata</taxon>
        <taxon>Ciliophora</taxon>
        <taxon>Intramacronucleata</taxon>
        <taxon>Oligohymenophorea</taxon>
        <taxon>Peniculida</taxon>
        <taxon>Parameciidae</taxon>
        <taxon>Paramecium</taxon>
    </lineage>
</organism>
<accession>A0A8S1RGI4</accession>
<dbReference type="AlphaFoldDB" id="A0A8S1RGI4"/>
<keyword evidence="3" id="KW-1185">Reference proteome</keyword>
<reference evidence="2" key="1">
    <citation type="submission" date="2021-01" db="EMBL/GenBank/DDBJ databases">
        <authorList>
            <consortium name="Genoscope - CEA"/>
            <person name="William W."/>
        </authorList>
    </citation>
    <scope>NUCLEOTIDE SEQUENCE</scope>
</reference>
<evidence type="ECO:0000313" key="2">
    <source>
        <dbReference type="EMBL" id="CAD8127481.1"/>
    </source>
</evidence>
<proteinExistence type="predicted"/>
<evidence type="ECO:0000313" key="3">
    <source>
        <dbReference type="Proteomes" id="UP000692954"/>
    </source>
</evidence>
<feature type="compositionally biased region" description="Low complexity" evidence="1">
    <location>
        <begin position="221"/>
        <end position="234"/>
    </location>
</feature>
<dbReference type="OrthoDB" id="298244at2759"/>
<comment type="caution">
    <text evidence="2">The sequence shown here is derived from an EMBL/GenBank/DDBJ whole genome shotgun (WGS) entry which is preliminary data.</text>
</comment>